<dbReference type="PANTHER" id="PTHR33116:SF78">
    <property type="entry name" value="OS12G0587133 PROTEIN"/>
    <property type="match status" value="1"/>
</dbReference>
<evidence type="ECO:0000259" key="1">
    <source>
        <dbReference type="PROSITE" id="PS50878"/>
    </source>
</evidence>
<comment type="caution">
    <text evidence="2">The sequence shown here is derived from an EMBL/GenBank/DDBJ whole genome shotgun (WGS) entry which is preliminary data.</text>
</comment>
<dbReference type="SUPFAM" id="SSF56672">
    <property type="entry name" value="DNA/RNA polymerases"/>
    <property type="match status" value="1"/>
</dbReference>
<organism evidence="2">
    <name type="scientific">Sesamum latifolium</name>
    <dbReference type="NCBI Taxonomy" id="2727402"/>
    <lineage>
        <taxon>Eukaryota</taxon>
        <taxon>Viridiplantae</taxon>
        <taxon>Streptophyta</taxon>
        <taxon>Embryophyta</taxon>
        <taxon>Tracheophyta</taxon>
        <taxon>Spermatophyta</taxon>
        <taxon>Magnoliopsida</taxon>
        <taxon>eudicotyledons</taxon>
        <taxon>Gunneridae</taxon>
        <taxon>Pentapetalae</taxon>
        <taxon>asterids</taxon>
        <taxon>lamiids</taxon>
        <taxon>Lamiales</taxon>
        <taxon>Pedaliaceae</taxon>
        <taxon>Sesamum</taxon>
    </lineage>
</organism>
<proteinExistence type="predicted"/>
<feature type="domain" description="Reverse transcriptase" evidence="1">
    <location>
        <begin position="221"/>
        <end position="488"/>
    </location>
</feature>
<evidence type="ECO:0000313" key="2">
    <source>
        <dbReference type="EMBL" id="KAL0434071.1"/>
    </source>
</evidence>
<dbReference type="EMBL" id="JACGWN010000009">
    <property type="protein sequence ID" value="KAL0434071.1"/>
    <property type="molecule type" value="Genomic_DNA"/>
</dbReference>
<dbReference type="CDD" id="cd01650">
    <property type="entry name" value="RT_nLTR_like"/>
    <property type="match status" value="1"/>
</dbReference>
<protein>
    <submittedName>
        <fullName evidence="2">LINE-1 retrotransposable element O protein</fullName>
    </submittedName>
</protein>
<dbReference type="InterPro" id="IPR000477">
    <property type="entry name" value="RT_dom"/>
</dbReference>
<sequence>MEALYRGTSMYAVTRKLKALKAVFRAQRKKKGDLALNVKLAAEFLSIAQCILHLDRHNSLLLCLEACCRLIFLKATKLEQCMLQQRAKMQWLRGGDQCTRVFFQNCQASGCKKDIPNQYCAGDTCTDQQEVVNEFVGFFHQLLGGERRNRAMDLRYLRPWASHIITEEEARILTSPLLGLRSSRLSLISKRIRHRGLMDTLQASIKRHGLSLGGNNGGSGGILSTWSLLKQVNATLLALIPKVQNPVTVADFRPISCCNVLYKAITKILVQRIRPFLADSMISDNILLAQELFAGYNQQRTPPRCAMKVDLRKAYDTVEWDFLLATLQLFGFPPTFIKWIEECVTTCSFSVCLNGTIHGFFGGARGLRQGDPMSPYLFVLVMEVLRMILQQLIEQDEEFTFHWKCRDIGLFQLSFADDLLLFSSADESSVGLFHRGLQVFAGLSGLCANPAKSQLIISKSAHTHREQLLHLLGFQEGTLPVRYLGLPLISSRLTLLDCQPLLQKIDKRIGAWVGIPLSFAARVQLIKSVLMAFNVYWGSAFILPKGVIHQIEKTAAYLPMEGHYGDGLCEGSVEGCLSTDGGRWTRD</sequence>
<accession>A0AAW2W021</accession>
<dbReference type="Pfam" id="PF00078">
    <property type="entry name" value="RVT_1"/>
    <property type="match status" value="1"/>
</dbReference>
<dbReference type="AlphaFoldDB" id="A0AAW2W021"/>
<dbReference type="PANTHER" id="PTHR33116">
    <property type="entry name" value="REVERSE TRANSCRIPTASE ZINC-BINDING DOMAIN-CONTAINING PROTEIN-RELATED-RELATED"/>
    <property type="match status" value="1"/>
</dbReference>
<dbReference type="PROSITE" id="PS50878">
    <property type="entry name" value="RT_POL"/>
    <property type="match status" value="1"/>
</dbReference>
<reference evidence="2" key="2">
    <citation type="journal article" date="2024" name="Plant">
        <title>Genomic evolution and insights into agronomic trait innovations of Sesamum species.</title>
        <authorList>
            <person name="Miao H."/>
            <person name="Wang L."/>
            <person name="Qu L."/>
            <person name="Liu H."/>
            <person name="Sun Y."/>
            <person name="Le M."/>
            <person name="Wang Q."/>
            <person name="Wei S."/>
            <person name="Zheng Y."/>
            <person name="Lin W."/>
            <person name="Duan Y."/>
            <person name="Cao H."/>
            <person name="Xiong S."/>
            <person name="Wang X."/>
            <person name="Wei L."/>
            <person name="Li C."/>
            <person name="Ma Q."/>
            <person name="Ju M."/>
            <person name="Zhao R."/>
            <person name="Li G."/>
            <person name="Mu C."/>
            <person name="Tian Q."/>
            <person name="Mei H."/>
            <person name="Zhang T."/>
            <person name="Gao T."/>
            <person name="Zhang H."/>
        </authorList>
    </citation>
    <scope>NUCLEOTIDE SEQUENCE</scope>
    <source>
        <strain evidence="2">KEN1</strain>
    </source>
</reference>
<gene>
    <name evidence="2" type="ORF">Slati_2741400</name>
</gene>
<name>A0AAW2W021_9LAMI</name>
<dbReference type="InterPro" id="IPR043502">
    <property type="entry name" value="DNA/RNA_pol_sf"/>
</dbReference>
<reference evidence="2" key="1">
    <citation type="submission" date="2020-06" db="EMBL/GenBank/DDBJ databases">
        <authorList>
            <person name="Li T."/>
            <person name="Hu X."/>
            <person name="Zhang T."/>
            <person name="Song X."/>
            <person name="Zhang H."/>
            <person name="Dai N."/>
            <person name="Sheng W."/>
            <person name="Hou X."/>
            <person name="Wei L."/>
        </authorList>
    </citation>
    <scope>NUCLEOTIDE SEQUENCE</scope>
    <source>
        <strain evidence="2">KEN1</strain>
        <tissue evidence="2">Leaf</tissue>
    </source>
</reference>